<dbReference type="EMBL" id="JALJOU010000020">
    <property type="protein sequence ID" value="KAK9838179.1"/>
    <property type="molecule type" value="Genomic_DNA"/>
</dbReference>
<dbReference type="PANTHER" id="PTHR47469">
    <property type="entry name" value="MONOOXYGENASE-LIKE"/>
    <property type="match status" value="1"/>
</dbReference>
<evidence type="ECO:0000313" key="2">
    <source>
        <dbReference type="EMBL" id="KAK9838179.1"/>
    </source>
</evidence>
<proteinExistence type="predicted"/>
<name>A0AAW1RWL4_9CHLO</name>
<dbReference type="Gene3D" id="3.50.50.60">
    <property type="entry name" value="FAD/NAD(P)-binding domain"/>
    <property type="match status" value="1"/>
</dbReference>
<evidence type="ECO:0000313" key="3">
    <source>
        <dbReference type="Proteomes" id="UP001445335"/>
    </source>
</evidence>
<organism evidence="2 3">
    <name type="scientific">Elliptochloris bilobata</name>
    <dbReference type="NCBI Taxonomy" id="381761"/>
    <lineage>
        <taxon>Eukaryota</taxon>
        <taxon>Viridiplantae</taxon>
        <taxon>Chlorophyta</taxon>
        <taxon>core chlorophytes</taxon>
        <taxon>Trebouxiophyceae</taxon>
        <taxon>Trebouxiophyceae incertae sedis</taxon>
        <taxon>Elliptochloris clade</taxon>
        <taxon>Elliptochloris</taxon>
    </lineage>
</organism>
<evidence type="ECO:0000259" key="1">
    <source>
        <dbReference type="Pfam" id="PF01494"/>
    </source>
</evidence>
<accession>A0AAW1RWL4</accession>
<dbReference type="GO" id="GO:0071949">
    <property type="term" value="F:FAD binding"/>
    <property type="evidence" value="ECO:0007669"/>
    <property type="project" value="InterPro"/>
</dbReference>
<sequence length="368" mass="39609">MSVTAAGAGLCLRGRAGGMLRCFGLTNSLEAGLGLGERALDVLRGFGLAKELEAVSLPMGTEVNLLANPRGRPVELHRDELYKHRSLHWSDLHRMLIDALPRGTVRFGHTVAGIEQPGGDAVVVTASIAAPRGAKVPEGDFQAGEADPGAREPRMEEFRGDLAVAADGQMSATRRRNVPAGDSRRYSGYCAWREAPAEAAAARAAYPELGRALYFELSDARTHAVLYDLPGQRLNWLWYVNQPEPPLKSHSVTVKADEGKIADMYARAAETFSPALSALMRATQAPFINAIFDREPLQRWAFGRCVLVGEAAHPTTPHGLRSTNMAIEDAGGLAAALAAHPRDLEAALAAFQRTRIPDTTREAYLGNA</sequence>
<dbReference type="PANTHER" id="PTHR47469:SF2">
    <property type="entry name" value="OS06G0597600 PROTEIN"/>
    <property type="match status" value="1"/>
</dbReference>
<dbReference type="PRINTS" id="PR00420">
    <property type="entry name" value="RNGMNOXGNASE"/>
</dbReference>
<dbReference type="SUPFAM" id="SSF54373">
    <property type="entry name" value="FAD-linked reductases, C-terminal domain"/>
    <property type="match status" value="1"/>
</dbReference>
<feature type="domain" description="FAD-binding" evidence="1">
    <location>
        <begin position="32"/>
        <end position="342"/>
    </location>
</feature>
<gene>
    <name evidence="2" type="ORF">WJX81_006997</name>
</gene>
<dbReference type="Pfam" id="PF01494">
    <property type="entry name" value="FAD_binding_3"/>
    <property type="match status" value="1"/>
</dbReference>
<dbReference type="InterPro" id="IPR053212">
    <property type="entry name" value="DHP_3-monooxygenase"/>
</dbReference>
<reference evidence="2 3" key="1">
    <citation type="journal article" date="2024" name="Nat. Commun.">
        <title>Phylogenomics reveals the evolutionary origins of lichenization in chlorophyte algae.</title>
        <authorList>
            <person name="Puginier C."/>
            <person name="Libourel C."/>
            <person name="Otte J."/>
            <person name="Skaloud P."/>
            <person name="Haon M."/>
            <person name="Grisel S."/>
            <person name="Petersen M."/>
            <person name="Berrin J.G."/>
            <person name="Delaux P.M."/>
            <person name="Dal Grande F."/>
            <person name="Keller J."/>
        </authorList>
    </citation>
    <scope>NUCLEOTIDE SEQUENCE [LARGE SCALE GENOMIC DNA]</scope>
    <source>
        <strain evidence="2 3">SAG 245.80</strain>
    </source>
</reference>
<dbReference type="InterPro" id="IPR002938">
    <property type="entry name" value="FAD-bd"/>
</dbReference>
<keyword evidence="3" id="KW-1185">Reference proteome</keyword>
<dbReference type="AlphaFoldDB" id="A0AAW1RWL4"/>
<protein>
    <recommendedName>
        <fullName evidence="1">FAD-binding domain-containing protein</fullName>
    </recommendedName>
</protein>
<dbReference type="SUPFAM" id="SSF51905">
    <property type="entry name" value="FAD/NAD(P)-binding domain"/>
    <property type="match status" value="1"/>
</dbReference>
<dbReference type="InterPro" id="IPR036188">
    <property type="entry name" value="FAD/NAD-bd_sf"/>
</dbReference>
<dbReference type="Proteomes" id="UP001445335">
    <property type="component" value="Unassembled WGS sequence"/>
</dbReference>
<comment type="caution">
    <text evidence="2">The sequence shown here is derived from an EMBL/GenBank/DDBJ whole genome shotgun (WGS) entry which is preliminary data.</text>
</comment>